<dbReference type="AlphaFoldDB" id="A0A058ZAH8"/>
<dbReference type="RefSeq" id="XP_009494483.1">
    <property type="nucleotide sequence ID" value="XM_009496208.1"/>
</dbReference>
<dbReference type="GO" id="GO:0042645">
    <property type="term" value="C:mitochondrial nucleoid"/>
    <property type="evidence" value="ECO:0007669"/>
    <property type="project" value="UniProtKB-SubCell"/>
</dbReference>
<evidence type="ECO:0000256" key="1">
    <source>
        <dbReference type="ARBA" id="ARBA00004273"/>
    </source>
</evidence>
<evidence type="ECO:0000313" key="14">
    <source>
        <dbReference type="Proteomes" id="UP000030693"/>
    </source>
</evidence>
<dbReference type="STRING" id="691883.A0A058ZAH8"/>
<keyword evidence="6 10" id="KW-0175">Coiled coil</keyword>
<dbReference type="OrthoDB" id="199596at2759"/>
<organism evidence="13">
    <name type="scientific">Fonticula alba</name>
    <name type="common">Slime mold</name>
    <dbReference type="NCBI Taxonomy" id="691883"/>
    <lineage>
        <taxon>Eukaryota</taxon>
        <taxon>Rotosphaerida</taxon>
        <taxon>Fonticulaceae</taxon>
        <taxon>Fonticula</taxon>
    </lineage>
</organism>
<dbReference type="SMART" id="SM00382">
    <property type="entry name" value="AAA"/>
    <property type="match status" value="1"/>
</dbReference>
<accession>A0A058ZAH8</accession>
<evidence type="ECO:0000256" key="3">
    <source>
        <dbReference type="ARBA" id="ARBA00022741"/>
    </source>
</evidence>
<evidence type="ECO:0000256" key="7">
    <source>
        <dbReference type="ARBA" id="ARBA00023128"/>
    </source>
</evidence>
<evidence type="ECO:0000259" key="12">
    <source>
        <dbReference type="SMART" id="SM00382"/>
    </source>
</evidence>
<evidence type="ECO:0000256" key="10">
    <source>
        <dbReference type="SAM" id="Coils"/>
    </source>
</evidence>
<feature type="coiled-coil region" evidence="10">
    <location>
        <begin position="147"/>
        <end position="184"/>
    </location>
</feature>
<evidence type="ECO:0000256" key="5">
    <source>
        <dbReference type="ARBA" id="ARBA00022840"/>
    </source>
</evidence>
<keyword evidence="3" id="KW-0547">Nucleotide-binding</keyword>
<comment type="subcellular location">
    <subcellularLocation>
        <location evidence="1">Mitochondrion inner membrane</location>
    </subcellularLocation>
    <subcellularLocation>
        <location evidence="2">Mitochondrion matrix</location>
        <location evidence="2">Mitochondrion nucleoid</location>
    </subcellularLocation>
</comment>
<evidence type="ECO:0000256" key="2">
    <source>
        <dbReference type="ARBA" id="ARBA00004436"/>
    </source>
</evidence>
<dbReference type="PANTHER" id="PTHR23075">
    <property type="entry name" value="PUTATIVE ATP-ASE"/>
    <property type="match status" value="1"/>
</dbReference>
<dbReference type="Proteomes" id="UP000030693">
    <property type="component" value="Unassembled WGS sequence"/>
</dbReference>
<keyword evidence="4" id="KW-0999">Mitochondrion inner membrane</keyword>
<dbReference type="GO" id="GO:0007005">
    <property type="term" value="P:mitochondrion organization"/>
    <property type="evidence" value="ECO:0007669"/>
    <property type="project" value="TreeGrafter"/>
</dbReference>
<dbReference type="Gene3D" id="3.40.50.300">
    <property type="entry name" value="P-loop containing nucleotide triphosphate hydrolases"/>
    <property type="match status" value="1"/>
</dbReference>
<evidence type="ECO:0000256" key="9">
    <source>
        <dbReference type="ARBA" id="ARBA00023271"/>
    </source>
</evidence>
<dbReference type="InterPro" id="IPR003593">
    <property type="entry name" value="AAA+_ATPase"/>
</dbReference>
<keyword evidence="14" id="KW-1185">Reference proteome</keyword>
<dbReference type="GeneID" id="20527037"/>
<feature type="region of interest" description="Disordered" evidence="11">
    <location>
        <begin position="1"/>
        <end position="44"/>
    </location>
</feature>
<dbReference type="Pfam" id="PF12037">
    <property type="entry name" value="ATAD3_N"/>
    <property type="match status" value="1"/>
</dbReference>
<name>A0A058ZAH8_FONAL</name>
<dbReference type="SUPFAM" id="SSF52540">
    <property type="entry name" value="P-loop containing nucleoside triphosphate hydrolases"/>
    <property type="match status" value="1"/>
</dbReference>
<keyword evidence="7" id="KW-0496">Mitochondrion</keyword>
<gene>
    <name evidence="13" type="ORF">H696_02312</name>
</gene>
<evidence type="ECO:0000256" key="6">
    <source>
        <dbReference type="ARBA" id="ARBA00023054"/>
    </source>
</evidence>
<proteinExistence type="predicted"/>
<sequence length="576" mass="64729">MFSAFGGGGSKPSGNNASSAPAAAPAAAPAETATNSSTNTNISPTQLFDSQAFVRAAEAAKELDNSPHGRDAITLSLERERSRRAQFEAERADAMASLRDLEARRIQIEHEERRKTIEMETSHINHRQQTKDRAAHERQEREIAARKQLQQETLQMQEASIERQEQARRETAQMEQQMRRETEMSKIQHETQGRIEQERVNHDIRAAHARLRHEEERKTALLLTRERIALISDELSDFLSDPNRIRAAVVTTSLLFAGGFASYFGAKVLREYVMLRINAPVLVRETSRTNALKKPLVFARKLISKRPESSAVLRDMVLNQSEQARLESIVVSTMNAKRNNAPLRNLLLYGPPGTGKTMFAKSLAQKSGLEYALITGGDIVPLGTSGVTELHNLFNWAKTSRNGTLIFIDEAEAFLKKRDKSHISEELRASLNSFLYLTGEASDKHMVVLASNQPDHLDSAVHDRMDEMVPFLLPELDSRVKLVNQYFHKYIADYVSPKGQRIDHSAITKEHLERIARETEGFSGRSLSKLCISIQAKVLAQSAADGQLTLTPDMIDTILRDHEAQQGQRQTWRANK</sequence>
<feature type="domain" description="AAA+ ATPase" evidence="12">
    <location>
        <begin position="342"/>
        <end position="475"/>
    </location>
</feature>
<dbReference type="GO" id="GO:0008270">
    <property type="term" value="F:zinc ion binding"/>
    <property type="evidence" value="ECO:0007669"/>
    <property type="project" value="TreeGrafter"/>
</dbReference>
<feature type="compositionally biased region" description="Gly residues" evidence="11">
    <location>
        <begin position="1"/>
        <end position="11"/>
    </location>
</feature>
<dbReference type="GO" id="GO:0016887">
    <property type="term" value="F:ATP hydrolysis activity"/>
    <property type="evidence" value="ECO:0007669"/>
    <property type="project" value="InterPro"/>
</dbReference>
<keyword evidence="5" id="KW-0067">ATP-binding</keyword>
<feature type="coiled-coil region" evidence="10">
    <location>
        <begin position="77"/>
        <end position="111"/>
    </location>
</feature>
<dbReference type="Gene3D" id="1.10.8.60">
    <property type="match status" value="1"/>
</dbReference>
<evidence type="ECO:0000256" key="4">
    <source>
        <dbReference type="ARBA" id="ARBA00022792"/>
    </source>
</evidence>
<dbReference type="EMBL" id="KB932203">
    <property type="protein sequence ID" value="KCV71360.1"/>
    <property type="molecule type" value="Genomic_DNA"/>
</dbReference>
<dbReference type="eggNOG" id="KOG0742">
    <property type="taxonomic scope" value="Eukaryota"/>
</dbReference>
<dbReference type="InterPro" id="IPR021911">
    <property type="entry name" value="ATAD3_N"/>
</dbReference>
<dbReference type="InterPro" id="IPR003959">
    <property type="entry name" value="ATPase_AAA_core"/>
</dbReference>
<keyword evidence="9" id="KW-1135">Mitochondrion nucleoid</keyword>
<reference evidence="13" key="1">
    <citation type="submission" date="2013-04" db="EMBL/GenBank/DDBJ databases">
        <title>The Genome Sequence of Fonticula alba ATCC 38817.</title>
        <authorList>
            <consortium name="The Broad Institute Genomics Platform"/>
            <person name="Russ C."/>
            <person name="Cuomo C."/>
            <person name="Burger G."/>
            <person name="Gray M.W."/>
            <person name="Holland P.W.H."/>
            <person name="King N."/>
            <person name="Lang F.B.F."/>
            <person name="Roger A.J."/>
            <person name="Ruiz-Trillo I."/>
            <person name="Brown M."/>
            <person name="Walker B."/>
            <person name="Young S."/>
            <person name="Zeng Q."/>
            <person name="Gargeya S."/>
            <person name="Fitzgerald M."/>
            <person name="Haas B."/>
            <person name="Abouelleil A."/>
            <person name="Allen A.W."/>
            <person name="Alvarado L."/>
            <person name="Arachchi H.M."/>
            <person name="Berlin A.M."/>
            <person name="Chapman S.B."/>
            <person name="Gainer-Dewar J."/>
            <person name="Goldberg J."/>
            <person name="Griggs A."/>
            <person name="Gujja S."/>
            <person name="Hansen M."/>
            <person name="Howarth C."/>
            <person name="Imamovic A."/>
            <person name="Ireland A."/>
            <person name="Larimer J."/>
            <person name="McCowan C."/>
            <person name="Murphy C."/>
            <person name="Pearson M."/>
            <person name="Poon T.W."/>
            <person name="Priest M."/>
            <person name="Roberts A."/>
            <person name="Saif S."/>
            <person name="Shea T."/>
            <person name="Sisk P."/>
            <person name="Sykes S."/>
            <person name="Wortman J."/>
            <person name="Nusbaum C."/>
            <person name="Birren B."/>
        </authorList>
    </citation>
    <scope>NUCLEOTIDE SEQUENCE [LARGE SCALE GENOMIC DNA]</scope>
    <source>
        <strain evidence="13">ATCC 38817</strain>
    </source>
</reference>
<dbReference type="GO" id="GO:0005743">
    <property type="term" value="C:mitochondrial inner membrane"/>
    <property type="evidence" value="ECO:0007669"/>
    <property type="project" value="UniProtKB-SubCell"/>
</dbReference>
<dbReference type="Pfam" id="PF00004">
    <property type="entry name" value="AAA"/>
    <property type="match status" value="1"/>
</dbReference>
<feature type="compositionally biased region" description="Low complexity" evidence="11">
    <location>
        <begin position="12"/>
        <end position="44"/>
    </location>
</feature>
<evidence type="ECO:0000313" key="13">
    <source>
        <dbReference type="EMBL" id="KCV71360.1"/>
    </source>
</evidence>
<dbReference type="OMA" id="HKSITGG"/>
<evidence type="ECO:0000256" key="11">
    <source>
        <dbReference type="SAM" id="MobiDB-lite"/>
    </source>
</evidence>
<protein>
    <recommendedName>
        <fullName evidence="12">AAA+ ATPase domain-containing protein</fullName>
    </recommendedName>
</protein>
<dbReference type="GO" id="GO:0005524">
    <property type="term" value="F:ATP binding"/>
    <property type="evidence" value="ECO:0007669"/>
    <property type="project" value="UniProtKB-KW"/>
</dbReference>
<evidence type="ECO:0000256" key="8">
    <source>
        <dbReference type="ARBA" id="ARBA00023136"/>
    </source>
</evidence>
<keyword evidence="8" id="KW-0472">Membrane</keyword>
<dbReference type="PANTHER" id="PTHR23075:SF0">
    <property type="entry name" value="ATPASE FAMILY AAA DOMAIN-CONTAINING PROTEIN 3"/>
    <property type="match status" value="1"/>
</dbReference>
<dbReference type="InterPro" id="IPR027417">
    <property type="entry name" value="P-loop_NTPase"/>
</dbReference>